<organism evidence="2 3">
    <name type="scientific">Aphanothece cf. minutissima CCALA 015</name>
    <dbReference type="NCBI Taxonomy" id="2107695"/>
    <lineage>
        <taxon>Bacteria</taxon>
        <taxon>Bacillati</taxon>
        <taxon>Cyanobacteriota</taxon>
        <taxon>Cyanophyceae</taxon>
        <taxon>Oscillatoriophycideae</taxon>
        <taxon>Chroococcales</taxon>
        <taxon>Aphanothecaceae</taxon>
        <taxon>Aphanothece</taxon>
    </lineage>
</organism>
<evidence type="ECO:0000256" key="1">
    <source>
        <dbReference type="SAM" id="MobiDB-lite"/>
    </source>
</evidence>
<feature type="region of interest" description="Disordered" evidence="1">
    <location>
        <begin position="1"/>
        <end position="25"/>
    </location>
</feature>
<sequence>MAGGRRLAGRLETMTTASAPAPPWPRPRGLLLDAMGTLIGLRTSVGATYAAVAAEHGIDAAPAAIDRAFPGVLRQAPPLAFPGLDGDRLLEAERRWWGERIDAVLGTAAPRALHHALFDRFADPSLWRVYPDVPAVLRRWHGAGLRLAVVSNFDRRLQPLLEGLGLADLFDTVVVSSSAGAAKPSPRPFRIALESLALEASQVWHVGDSPEDGAGARAAGVRCLLVRRP</sequence>
<evidence type="ECO:0000313" key="2">
    <source>
        <dbReference type="EMBL" id="PSB35893.1"/>
    </source>
</evidence>
<dbReference type="InterPro" id="IPR044924">
    <property type="entry name" value="HAD-SF_hydro_IA_REG-2-like_cap"/>
</dbReference>
<dbReference type="InterPro" id="IPR036412">
    <property type="entry name" value="HAD-like_sf"/>
</dbReference>
<dbReference type="PANTHER" id="PTHR46191">
    <property type="match status" value="1"/>
</dbReference>
<dbReference type="InterPro" id="IPR011949">
    <property type="entry name" value="HAD-SF_hydro_IA_REG-2-like"/>
</dbReference>
<proteinExistence type="predicted"/>
<dbReference type="NCBIfam" id="TIGR02252">
    <property type="entry name" value="DREG-2"/>
    <property type="match status" value="1"/>
</dbReference>
<reference evidence="2 3" key="2">
    <citation type="submission" date="2018-03" db="EMBL/GenBank/DDBJ databases">
        <title>The ancient ancestry and fast evolution of plastids.</title>
        <authorList>
            <person name="Moore K.R."/>
            <person name="Magnabosco C."/>
            <person name="Momper L."/>
            <person name="Gold D.A."/>
            <person name="Bosak T."/>
            <person name="Fournier G.P."/>
        </authorList>
    </citation>
    <scope>NUCLEOTIDE SEQUENCE [LARGE SCALE GENOMIC DNA]</scope>
    <source>
        <strain evidence="2 3">CCALA 015</strain>
    </source>
</reference>
<reference evidence="2 3" key="1">
    <citation type="submission" date="2018-02" db="EMBL/GenBank/DDBJ databases">
        <authorList>
            <person name="Moore K."/>
            <person name="Momper L."/>
        </authorList>
    </citation>
    <scope>NUCLEOTIDE SEQUENCE [LARGE SCALE GENOMIC DNA]</scope>
    <source>
        <strain evidence="2 3">CCALA 015</strain>
    </source>
</reference>
<name>A0ABX5F6F5_9CHRO</name>
<protein>
    <submittedName>
        <fullName evidence="2">Haloacid dehalogenase</fullName>
    </submittedName>
</protein>
<dbReference type="Proteomes" id="UP000238218">
    <property type="component" value="Unassembled WGS sequence"/>
</dbReference>
<dbReference type="CDD" id="cd16415">
    <property type="entry name" value="HAD_dREG-2_like"/>
    <property type="match status" value="1"/>
</dbReference>
<dbReference type="PRINTS" id="PR00413">
    <property type="entry name" value="HADHALOGNASE"/>
</dbReference>
<comment type="caution">
    <text evidence="2">The sequence shown here is derived from an EMBL/GenBank/DDBJ whole genome shotgun (WGS) entry which is preliminary data.</text>
</comment>
<dbReference type="SFLD" id="SFLDG01129">
    <property type="entry name" value="C1.5:_HAD__Beta-PGM__Phosphata"/>
    <property type="match status" value="1"/>
</dbReference>
<dbReference type="EMBL" id="PVWP01000014">
    <property type="protein sequence ID" value="PSB35893.1"/>
    <property type="molecule type" value="Genomic_DNA"/>
</dbReference>
<dbReference type="InterPro" id="IPR023214">
    <property type="entry name" value="HAD_sf"/>
</dbReference>
<dbReference type="Gene3D" id="3.40.50.1000">
    <property type="entry name" value="HAD superfamily/HAD-like"/>
    <property type="match status" value="1"/>
</dbReference>
<dbReference type="NCBIfam" id="TIGR01549">
    <property type="entry name" value="HAD-SF-IA-v1"/>
    <property type="match status" value="1"/>
</dbReference>
<dbReference type="Pfam" id="PF00702">
    <property type="entry name" value="Hydrolase"/>
    <property type="match status" value="1"/>
</dbReference>
<dbReference type="SFLD" id="SFLDS00003">
    <property type="entry name" value="Haloacid_Dehalogenase"/>
    <property type="match status" value="1"/>
</dbReference>
<evidence type="ECO:0000313" key="3">
    <source>
        <dbReference type="Proteomes" id="UP000238218"/>
    </source>
</evidence>
<accession>A0ABX5F6F5</accession>
<dbReference type="InterPro" id="IPR006439">
    <property type="entry name" value="HAD-SF_hydro_IA"/>
</dbReference>
<gene>
    <name evidence="2" type="ORF">C7B81_15625</name>
</gene>
<dbReference type="InterPro" id="IPR051828">
    <property type="entry name" value="HAD-like_hydrolase_domain"/>
</dbReference>
<keyword evidence="3" id="KW-1185">Reference proteome</keyword>
<dbReference type="Gene3D" id="1.10.150.720">
    <property type="entry name" value="Haloacid dehalogenase-like hydrolase"/>
    <property type="match status" value="1"/>
</dbReference>
<dbReference type="SUPFAM" id="SSF56784">
    <property type="entry name" value="HAD-like"/>
    <property type="match status" value="1"/>
</dbReference>
<dbReference type="PANTHER" id="PTHR46191:SF2">
    <property type="entry name" value="HALOACID DEHALOGENASE-LIKE HYDROLASE DOMAIN-CONTAINING PROTEIN 3"/>
    <property type="match status" value="1"/>
</dbReference>
<dbReference type="NCBIfam" id="TIGR01509">
    <property type="entry name" value="HAD-SF-IA-v3"/>
    <property type="match status" value="1"/>
</dbReference>